<dbReference type="PANTHER" id="PTHR47354:SF6">
    <property type="entry name" value="NADH OXIDOREDUCTASE HCR"/>
    <property type="match status" value="1"/>
</dbReference>
<keyword evidence="2" id="KW-0285">Flavoprotein</keyword>
<dbReference type="Pfam" id="PF00111">
    <property type="entry name" value="Fer2"/>
    <property type="match status" value="1"/>
</dbReference>
<reference evidence="12" key="1">
    <citation type="submission" date="2016-10" db="EMBL/GenBank/DDBJ databases">
        <authorList>
            <person name="Varghese N."/>
            <person name="Submissions S."/>
        </authorList>
    </citation>
    <scope>NUCLEOTIDE SEQUENCE [LARGE SCALE GENOMIC DNA]</scope>
    <source>
        <strain evidence="12">IBRC-M 10655</strain>
    </source>
</reference>
<dbReference type="InterPro" id="IPR039261">
    <property type="entry name" value="FNR_nucleotide-bd"/>
</dbReference>
<evidence type="ECO:0000259" key="9">
    <source>
        <dbReference type="PROSITE" id="PS51085"/>
    </source>
</evidence>
<dbReference type="STRING" id="504798.SAMN05421871_102788"/>
<evidence type="ECO:0000313" key="12">
    <source>
        <dbReference type="Proteomes" id="UP000199651"/>
    </source>
</evidence>
<dbReference type="Proteomes" id="UP000199651">
    <property type="component" value="Unassembled WGS sequence"/>
</dbReference>
<evidence type="ECO:0000256" key="5">
    <source>
        <dbReference type="ARBA" id="ARBA00022827"/>
    </source>
</evidence>
<evidence type="ECO:0000259" key="10">
    <source>
        <dbReference type="PROSITE" id="PS51384"/>
    </source>
</evidence>
<dbReference type="PROSITE" id="PS51384">
    <property type="entry name" value="FAD_FR"/>
    <property type="match status" value="1"/>
</dbReference>
<protein>
    <submittedName>
        <fullName evidence="11">Ferredoxin-NADP reductase</fullName>
    </submittedName>
</protein>
<organism evidence="11 12">
    <name type="scientific">Actinokineospora alba</name>
    <dbReference type="NCBI Taxonomy" id="504798"/>
    <lineage>
        <taxon>Bacteria</taxon>
        <taxon>Bacillati</taxon>
        <taxon>Actinomycetota</taxon>
        <taxon>Actinomycetes</taxon>
        <taxon>Pseudonocardiales</taxon>
        <taxon>Pseudonocardiaceae</taxon>
        <taxon>Actinokineospora</taxon>
    </lineage>
</organism>
<evidence type="ECO:0000256" key="4">
    <source>
        <dbReference type="ARBA" id="ARBA00022723"/>
    </source>
</evidence>
<dbReference type="RefSeq" id="WP_228769756.1">
    <property type="nucleotide sequence ID" value="NZ_FNDV01000002.1"/>
</dbReference>
<evidence type="ECO:0000256" key="1">
    <source>
        <dbReference type="ARBA" id="ARBA00001974"/>
    </source>
</evidence>
<dbReference type="InterPro" id="IPR017938">
    <property type="entry name" value="Riboflavin_synthase-like_b-brl"/>
</dbReference>
<keyword evidence="7" id="KW-0408">Iron</keyword>
<evidence type="ECO:0000256" key="2">
    <source>
        <dbReference type="ARBA" id="ARBA00022630"/>
    </source>
</evidence>
<dbReference type="InterPro" id="IPR001433">
    <property type="entry name" value="OxRdtase_FAD/NAD-bd"/>
</dbReference>
<dbReference type="Pfam" id="PF00970">
    <property type="entry name" value="FAD_binding_6"/>
    <property type="match status" value="1"/>
</dbReference>
<dbReference type="Gene3D" id="3.10.20.30">
    <property type="match status" value="1"/>
</dbReference>
<dbReference type="SUPFAM" id="SSF52343">
    <property type="entry name" value="Ferredoxin reductase-like, C-terminal NADP-linked domain"/>
    <property type="match status" value="1"/>
</dbReference>
<dbReference type="InterPro" id="IPR001041">
    <property type="entry name" value="2Fe-2S_ferredoxin-type"/>
</dbReference>
<dbReference type="Gene3D" id="3.40.50.80">
    <property type="entry name" value="Nucleotide-binding domain of ferredoxin-NADP reductase (FNR) module"/>
    <property type="match status" value="1"/>
</dbReference>
<dbReference type="PROSITE" id="PS51085">
    <property type="entry name" value="2FE2S_FER_2"/>
    <property type="match status" value="1"/>
</dbReference>
<dbReference type="GO" id="GO:0016491">
    <property type="term" value="F:oxidoreductase activity"/>
    <property type="evidence" value="ECO:0007669"/>
    <property type="project" value="UniProtKB-KW"/>
</dbReference>
<accession>A0A1H0JYN2</accession>
<feature type="domain" description="FAD-binding FR-type" evidence="10">
    <location>
        <begin position="31"/>
        <end position="133"/>
    </location>
</feature>
<dbReference type="GO" id="GO:0051537">
    <property type="term" value="F:2 iron, 2 sulfur cluster binding"/>
    <property type="evidence" value="ECO:0007669"/>
    <property type="project" value="UniProtKB-KW"/>
</dbReference>
<keyword evidence="5" id="KW-0274">FAD</keyword>
<evidence type="ECO:0000256" key="3">
    <source>
        <dbReference type="ARBA" id="ARBA00022714"/>
    </source>
</evidence>
<dbReference type="InterPro" id="IPR050415">
    <property type="entry name" value="MRET"/>
</dbReference>
<dbReference type="SUPFAM" id="SSF63380">
    <property type="entry name" value="Riboflavin synthase domain-like"/>
    <property type="match status" value="1"/>
</dbReference>
<dbReference type="InterPro" id="IPR017927">
    <property type="entry name" value="FAD-bd_FR_type"/>
</dbReference>
<keyword evidence="6" id="KW-0560">Oxidoreductase</keyword>
<keyword evidence="3" id="KW-0001">2Fe-2S</keyword>
<keyword evidence="8" id="KW-0411">Iron-sulfur</keyword>
<evidence type="ECO:0000313" key="11">
    <source>
        <dbReference type="EMBL" id="SDO48521.1"/>
    </source>
</evidence>
<keyword evidence="4" id="KW-0479">Metal-binding</keyword>
<dbReference type="InterPro" id="IPR012675">
    <property type="entry name" value="Beta-grasp_dom_sf"/>
</dbReference>
<dbReference type="PANTHER" id="PTHR47354">
    <property type="entry name" value="NADH OXIDOREDUCTASE HCR"/>
    <property type="match status" value="1"/>
</dbReference>
<sequence>MLTTGLRFLEALATPHGVDRYLELIHPMLTIRELRGEVTSVHRTTRDTVTLTIRPTRRWRGFTAGQYVRLSVDIDGVRRARCYSPATSQHRDGHFELTVKAHESGLVSRWLHANARPGLILGLSQAEGEFTLPAERPDKILLISGGSGITPVLSMLRTLSDEDYQGTVTFLHYAYTEADVPCLEQLRDLAADKLVLAYTDAAGGDLEGFFDETHLRKVAPWFAEAQTYLCGPPGLMKGVRDVFADLGVSDRLHTEDFAPAPITVDAADATGDVTFARSHRTAPNSGATLLEQAEAAGLKPEHGCRMGICFSCTRVKTEGCVRDVRNGALSTDPDEEIQLCVSVPVGDVAIDL</sequence>
<comment type="cofactor">
    <cofactor evidence="1">
        <name>FAD</name>
        <dbReference type="ChEBI" id="CHEBI:57692"/>
    </cofactor>
</comment>
<dbReference type="GO" id="GO:0046872">
    <property type="term" value="F:metal ion binding"/>
    <property type="evidence" value="ECO:0007669"/>
    <property type="project" value="UniProtKB-KW"/>
</dbReference>
<dbReference type="EMBL" id="FNJB01000003">
    <property type="protein sequence ID" value="SDO48521.1"/>
    <property type="molecule type" value="Genomic_DNA"/>
</dbReference>
<evidence type="ECO:0000256" key="7">
    <source>
        <dbReference type="ARBA" id="ARBA00023004"/>
    </source>
</evidence>
<dbReference type="CDD" id="cd00207">
    <property type="entry name" value="fer2"/>
    <property type="match status" value="1"/>
</dbReference>
<name>A0A1H0JYN2_9PSEU</name>
<dbReference type="CDD" id="cd06216">
    <property type="entry name" value="FNR_iron_sulfur_binding_2"/>
    <property type="match status" value="1"/>
</dbReference>
<evidence type="ECO:0000256" key="8">
    <source>
        <dbReference type="ARBA" id="ARBA00023014"/>
    </source>
</evidence>
<dbReference type="Pfam" id="PF00175">
    <property type="entry name" value="NAD_binding_1"/>
    <property type="match status" value="1"/>
</dbReference>
<feature type="domain" description="2Fe-2S ferredoxin-type" evidence="9">
    <location>
        <begin position="271"/>
        <end position="352"/>
    </location>
</feature>
<dbReference type="SUPFAM" id="SSF54292">
    <property type="entry name" value="2Fe-2S ferredoxin-like"/>
    <property type="match status" value="1"/>
</dbReference>
<proteinExistence type="predicted"/>
<dbReference type="InterPro" id="IPR036010">
    <property type="entry name" value="2Fe-2S_ferredoxin-like_sf"/>
</dbReference>
<dbReference type="PRINTS" id="PR00410">
    <property type="entry name" value="PHEHYDRXLASE"/>
</dbReference>
<evidence type="ECO:0000256" key="6">
    <source>
        <dbReference type="ARBA" id="ARBA00023002"/>
    </source>
</evidence>
<dbReference type="Gene3D" id="2.40.30.10">
    <property type="entry name" value="Translation factors"/>
    <property type="match status" value="1"/>
</dbReference>
<keyword evidence="12" id="KW-1185">Reference proteome</keyword>
<dbReference type="InterPro" id="IPR008333">
    <property type="entry name" value="Cbr1-like_FAD-bd_dom"/>
</dbReference>
<gene>
    <name evidence="11" type="ORF">SAMN05192558_103261</name>
</gene>
<dbReference type="AlphaFoldDB" id="A0A1H0JYN2"/>